<name>A0AC58SD60_TOBAC</name>
<protein>
    <submittedName>
        <fullName evidence="2">Transcriptional repressor ILP1-like</fullName>
    </submittedName>
</protein>
<sequence>MKSLKESVAPLCNTEENLSASLSNVSALEHSLSAINEECIFMQKLRDFVCGICVCLQHKAPCIEELEDKMQKLHKERAAAILERRAANSDDDMKELVAAISAANQVLSKGGGNAETIKAVAATALALRAAVREGGDFPVELDEFSRDGNMQNQMDVSRRANAQERRRARNGVIRCQL</sequence>
<dbReference type="Proteomes" id="UP000790787">
    <property type="component" value="Chromosome 12"/>
</dbReference>
<gene>
    <name evidence="2" type="primary">LOC107783089</name>
</gene>
<proteinExistence type="predicted"/>
<accession>A0AC58SD60</accession>
<evidence type="ECO:0000313" key="1">
    <source>
        <dbReference type="Proteomes" id="UP000790787"/>
    </source>
</evidence>
<evidence type="ECO:0000313" key="2">
    <source>
        <dbReference type="RefSeq" id="XP_075082915.1"/>
    </source>
</evidence>
<reference evidence="1" key="1">
    <citation type="journal article" date="2014" name="Nat. Commun.">
        <title>The tobacco genome sequence and its comparison with those of tomato and potato.</title>
        <authorList>
            <person name="Sierro N."/>
            <person name="Battey J.N."/>
            <person name="Ouadi S."/>
            <person name="Bakaher N."/>
            <person name="Bovet L."/>
            <person name="Willig A."/>
            <person name="Goepfert S."/>
            <person name="Peitsch M.C."/>
            <person name="Ivanov N.V."/>
        </authorList>
    </citation>
    <scope>NUCLEOTIDE SEQUENCE [LARGE SCALE GENOMIC DNA]</scope>
</reference>
<organism evidence="1 2">
    <name type="scientific">Nicotiana tabacum</name>
    <name type="common">Common tobacco</name>
    <dbReference type="NCBI Taxonomy" id="4097"/>
    <lineage>
        <taxon>Eukaryota</taxon>
        <taxon>Viridiplantae</taxon>
        <taxon>Streptophyta</taxon>
        <taxon>Embryophyta</taxon>
        <taxon>Tracheophyta</taxon>
        <taxon>Spermatophyta</taxon>
        <taxon>Magnoliopsida</taxon>
        <taxon>eudicotyledons</taxon>
        <taxon>Gunneridae</taxon>
        <taxon>Pentapetalae</taxon>
        <taxon>asterids</taxon>
        <taxon>lamiids</taxon>
        <taxon>Solanales</taxon>
        <taxon>Solanaceae</taxon>
        <taxon>Nicotianoideae</taxon>
        <taxon>Nicotianeae</taxon>
        <taxon>Nicotiana</taxon>
    </lineage>
</organism>
<dbReference type="RefSeq" id="XP_075082915.1">
    <property type="nucleotide sequence ID" value="XM_075226814.1"/>
</dbReference>
<keyword evidence="1" id="KW-1185">Reference proteome</keyword>
<reference evidence="2" key="2">
    <citation type="submission" date="2025-08" db="UniProtKB">
        <authorList>
            <consortium name="RefSeq"/>
        </authorList>
    </citation>
    <scope>IDENTIFICATION</scope>
    <source>
        <tissue evidence="2">Leaf</tissue>
    </source>
</reference>